<keyword evidence="3" id="KW-1185">Reference proteome</keyword>
<dbReference type="InterPro" id="IPR047814">
    <property type="entry name" value="TfpX/TfpZ-like"/>
</dbReference>
<dbReference type="RefSeq" id="WP_210229266.1">
    <property type="nucleotide sequence ID" value="NZ_CP072800.1"/>
</dbReference>
<keyword evidence="1" id="KW-0812">Transmembrane</keyword>
<feature type="transmembrane region" description="Helical" evidence="1">
    <location>
        <begin position="43"/>
        <end position="65"/>
    </location>
</feature>
<dbReference type="EMBL" id="CP072800">
    <property type="protein sequence ID" value="QTR51131.1"/>
    <property type="molecule type" value="Genomic_DNA"/>
</dbReference>
<keyword evidence="1" id="KW-0472">Membrane</keyword>
<evidence type="ECO:0000256" key="1">
    <source>
        <dbReference type="SAM" id="Phobius"/>
    </source>
</evidence>
<gene>
    <name evidence="2" type="ORF">J8380_06120</name>
</gene>
<organism evidence="2 3">
    <name type="scientific">Candidatus Thiothrix anitrata</name>
    <dbReference type="NCBI Taxonomy" id="2823902"/>
    <lineage>
        <taxon>Bacteria</taxon>
        <taxon>Pseudomonadati</taxon>
        <taxon>Pseudomonadota</taxon>
        <taxon>Gammaproteobacteria</taxon>
        <taxon>Thiotrichales</taxon>
        <taxon>Thiotrichaceae</taxon>
        <taxon>Thiothrix</taxon>
    </lineage>
</organism>
<evidence type="ECO:0000313" key="2">
    <source>
        <dbReference type="EMBL" id="QTR51131.1"/>
    </source>
</evidence>
<feature type="transmembrane region" description="Helical" evidence="1">
    <location>
        <begin position="72"/>
        <end position="92"/>
    </location>
</feature>
<protein>
    <recommendedName>
        <fullName evidence="4">Type IV pilin accessory protein</fullName>
    </recommendedName>
</protein>
<dbReference type="NCBIfam" id="NF041437">
    <property type="entry name" value="TfpZ"/>
    <property type="match status" value="1"/>
</dbReference>
<evidence type="ECO:0000313" key="3">
    <source>
        <dbReference type="Proteomes" id="UP000672027"/>
    </source>
</evidence>
<keyword evidence="1" id="KW-1133">Transmembrane helix</keyword>
<proteinExistence type="predicted"/>
<feature type="transmembrane region" description="Helical" evidence="1">
    <location>
        <begin position="12"/>
        <end position="31"/>
    </location>
</feature>
<sequence length="256" mass="28943">MFIKKTKASLLHLFISALVVGIFASFALFIWHPSPFLQISGLMSILLILVTVDLILGPLLTFIVYKPKKPSLRFDLAFIGTVQISALLYGMYTIHQGHPAYIAYTVDRFTLINIADVNPLDAKHTALQASGWWKPIMVYSQPPTDPSEKERLIFEVLEGKPDIDARPEYYEPFDKFANKVMQKGLTPQQLSSTPESNQKLEVFIAKHGKTTNDYAYLPLVGKEKDVLWVWDKTTEQPVGTLDINPWQVSKVAANNY</sequence>
<reference evidence="2 3" key="1">
    <citation type="submission" date="2021-04" db="EMBL/GenBank/DDBJ databases">
        <title>Genomics, taxonomy and metabolism of representatives of sulfur bacteria of the genus Thiothrix: Thiothrix fructosivorans QT, Thiothrix unzii A1T and three new species, Thiothrix subterranea sp. nov., Thiothrix litoralis sp. nov. and 'Candidatus Thiothrix anitrata' sp. nov.</title>
        <authorList>
            <person name="Ravin N.V."/>
            <person name="Smolyakov D."/>
            <person name="Rudenko T.S."/>
            <person name="Mardanov A.V."/>
            <person name="Beletsky A.V."/>
            <person name="Markov N.D."/>
            <person name="Fomenkov A.I."/>
            <person name="Roberts R.J."/>
            <person name="Karnachuk O.V."/>
            <person name="Novikov A."/>
            <person name="Grabovich M.Y."/>
        </authorList>
    </citation>
    <scope>NUCLEOTIDE SEQUENCE [LARGE SCALE GENOMIC DNA]</scope>
    <source>
        <strain evidence="2 3">A52</strain>
    </source>
</reference>
<name>A0ABX7X5H1_9GAMM</name>
<accession>A0ABX7X5H1</accession>
<dbReference type="Proteomes" id="UP000672027">
    <property type="component" value="Chromosome"/>
</dbReference>
<evidence type="ECO:0008006" key="4">
    <source>
        <dbReference type="Google" id="ProtNLM"/>
    </source>
</evidence>